<protein>
    <submittedName>
        <fullName evidence="1">Uncharacterized protein</fullName>
    </submittedName>
</protein>
<evidence type="ECO:0000313" key="2">
    <source>
        <dbReference type="Proteomes" id="UP000203064"/>
    </source>
</evidence>
<accession>A0A1X9SJT9</accession>
<dbReference type="KEGG" id="vg:32878713"/>
<name>A0A1X9SJT9_9VIRU</name>
<keyword evidence="2" id="KW-1185">Reference proteome</keyword>
<dbReference type="GeneID" id="32878713"/>
<dbReference type="OrthoDB" id="17130at10239"/>
<dbReference type="RefSeq" id="YP_009362809.1">
    <property type="nucleotide sequence ID" value="NC_034625.1"/>
</dbReference>
<reference evidence="1 2" key="1">
    <citation type="journal article" date="2017" name="Viruses">
        <title>Differentiation and structure in Sulfolobus islandicus rod-shaped virus populations.</title>
        <authorList>
            <person name="Bautista M.A."/>
            <person name="Black J.A."/>
            <person name="Youngblut N.D."/>
            <person name="Whitaker R.J."/>
        </authorList>
    </citation>
    <scope>NUCLEOTIDE SEQUENCE [LARGE SCALE GENOMIC DNA]</scope>
</reference>
<dbReference type="Proteomes" id="UP000203064">
    <property type="component" value="Segment"/>
</dbReference>
<evidence type="ECO:0000313" key="1">
    <source>
        <dbReference type="EMBL" id="ARQ96492.1"/>
    </source>
</evidence>
<proteinExistence type="predicted"/>
<sequence>MQIKDEFSNIFGPVRIAIDKIRELELQGQIYGLSKYLPHSIIVLKNAELPMVVDLYIPGFTFYFQFLIAKDPETNRIGISDFRVVYPQPYAKQVDSVYQKFKEDENLNLDNLEDQLEGIKDE</sequence>
<dbReference type="EMBL" id="KY744230">
    <property type="protein sequence ID" value="ARQ96492.1"/>
    <property type="molecule type" value="Genomic_DNA"/>
</dbReference>
<organism evidence="1 2">
    <name type="scientific">Sulfolobus islandicus rod-shaped virus 10</name>
    <dbReference type="NCBI Taxonomy" id="1983545"/>
    <lineage>
        <taxon>Viruses</taxon>
        <taxon>Adnaviria</taxon>
        <taxon>Zilligvirae</taxon>
        <taxon>Taleaviricota</taxon>
        <taxon>Tokiviricetes</taxon>
        <taxon>Ligamenvirales</taxon>
        <taxon>Rudiviridae</taxon>
        <taxon>Usarudivirus</taxon>
        <taxon>Usarudivirus acidum</taxon>
        <taxon>Usarudivirus SIRV10</taxon>
    </lineage>
</organism>